<name>A0A1G9LWY1_9BACT</name>
<evidence type="ECO:0000313" key="4">
    <source>
        <dbReference type="EMBL" id="SDL66241.1"/>
    </source>
</evidence>
<dbReference type="InterPro" id="IPR008258">
    <property type="entry name" value="Transglycosylase_SLT_dom_1"/>
</dbReference>
<evidence type="ECO:0000256" key="2">
    <source>
        <dbReference type="SAM" id="MobiDB-lite"/>
    </source>
</evidence>
<dbReference type="STRING" id="1075417.SAMN05421823_107188"/>
<dbReference type="Gene3D" id="1.10.530.10">
    <property type="match status" value="1"/>
</dbReference>
<feature type="region of interest" description="Disordered" evidence="2">
    <location>
        <begin position="336"/>
        <end position="404"/>
    </location>
</feature>
<comment type="similarity">
    <text evidence="1">Belongs to the transglycosylase Slt family.</text>
</comment>
<dbReference type="OrthoDB" id="9815002at2"/>
<dbReference type="AlphaFoldDB" id="A0A1G9LWY1"/>
<dbReference type="InterPro" id="IPR023346">
    <property type="entry name" value="Lysozyme-like_dom_sf"/>
</dbReference>
<feature type="compositionally biased region" description="Polar residues" evidence="2">
    <location>
        <begin position="378"/>
        <end position="390"/>
    </location>
</feature>
<proteinExistence type="inferred from homology"/>
<sequence length="442" mass="50594">MKQLLTFVFGSVFCLMAGYLSYNQLSAHEAPNAPVPQLAFDAEEPMRYQYQVNPVEVPVKNVKFASETVPMRQRDLQERFDRELLSYTYWHSHSMIMMKRANRWFPQITPILRQYGLPEDLKYVVAVESNFENVVSPVGAVGFWQLMEETAKELGLEVNNEVDERYHPLKATDAAARYFLFLRNYFGSYANALAAYNAGMGRIERAMASQKQDSYYNLLLNEETSRYMFRIMAAKEIIQHPKKYGFNMAKSDLYQQEPVRKVTVDSTIADLTTWAIDQGINYKLLKLYNPWLRANTLTVKEEGKSYVIDIPLHPELEEEEELTDSIMVEVDSVELAPPTDSALNPDSTQEEDGLAFMSEGPGKGTSASSKANEEVEPETTTPSDSINTPTVPVKKVNTDEKPKRKKVQVHYKIRWYDTMARLENQSEAIAPVRSWETSHRAS</sequence>
<gene>
    <name evidence="4" type="ORF">SAMN05421823_107188</name>
</gene>
<accession>A0A1G9LWY1</accession>
<protein>
    <submittedName>
        <fullName evidence="4">Transglycosylase SLT domain-containing protein</fullName>
    </submittedName>
</protein>
<dbReference type="PANTHER" id="PTHR37423:SF2">
    <property type="entry name" value="MEMBRANE-BOUND LYTIC MUREIN TRANSGLYCOSYLASE C"/>
    <property type="match status" value="1"/>
</dbReference>
<dbReference type="PANTHER" id="PTHR37423">
    <property type="entry name" value="SOLUBLE LYTIC MUREIN TRANSGLYCOSYLASE-RELATED"/>
    <property type="match status" value="1"/>
</dbReference>
<evidence type="ECO:0000313" key="5">
    <source>
        <dbReference type="Proteomes" id="UP000198510"/>
    </source>
</evidence>
<evidence type="ECO:0000256" key="1">
    <source>
        <dbReference type="ARBA" id="ARBA00007734"/>
    </source>
</evidence>
<reference evidence="4 5" key="1">
    <citation type="submission" date="2016-10" db="EMBL/GenBank/DDBJ databases">
        <authorList>
            <person name="de Groot N.N."/>
        </authorList>
    </citation>
    <scope>NUCLEOTIDE SEQUENCE [LARGE SCALE GENOMIC DNA]</scope>
    <source>
        <strain evidence="4 5">DSM 25186</strain>
    </source>
</reference>
<dbReference type="SUPFAM" id="SSF53955">
    <property type="entry name" value="Lysozyme-like"/>
    <property type="match status" value="1"/>
</dbReference>
<dbReference type="CDD" id="cd16894">
    <property type="entry name" value="MltD-like"/>
    <property type="match status" value="1"/>
</dbReference>
<feature type="domain" description="Transglycosylase SLT" evidence="3">
    <location>
        <begin position="117"/>
        <end position="217"/>
    </location>
</feature>
<keyword evidence="5" id="KW-1185">Reference proteome</keyword>
<evidence type="ECO:0000259" key="3">
    <source>
        <dbReference type="Pfam" id="PF01464"/>
    </source>
</evidence>
<dbReference type="EMBL" id="FNFO01000007">
    <property type="protein sequence ID" value="SDL66241.1"/>
    <property type="molecule type" value="Genomic_DNA"/>
</dbReference>
<dbReference type="Pfam" id="PF01464">
    <property type="entry name" value="SLT"/>
    <property type="match status" value="1"/>
</dbReference>
<organism evidence="4 5">
    <name type="scientific">Catalinimonas alkaloidigena</name>
    <dbReference type="NCBI Taxonomy" id="1075417"/>
    <lineage>
        <taxon>Bacteria</taxon>
        <taxon>Pseudomonadati</taxon>
        <taxon>Bacteroidota</taxon>
        <taxon>Cytophagia</taxon>
        <taxon>Cytophagales</taxon>
        <taxon>Catalimonadaceae</taxon>
        <taxon>Catalinimonas</taxon>
    </lineage>
</organism>
<dbReference type="Proteomes" id="UP000198510">
    <property type="component" value="Unassembled WGS sequence"/>
</dbReference>